<dbReference type="PANTHER" id="PTHR34883:SF15">
    <property type="entry name" value="EXTRACELLULAR SERINE-RICH PROTEIN"/>
    <property type="match status" value="1"/>
</dbReference>
<accession>A0A9W9RYS3</accession>
<dbReference type="GeneID" id="81440726"/>
<sequence>MNLLSTIALFSSLPLIHAQYGNQAKSSATTAASSTTSTTSAASGIHTVDVGEDGLTFNPDSLTVSPGDKVEFHFYPPDHSVVQASFDNPCQPISSGGFFSGFFQTSQESKTVFTVTVNNTDPIWLYCGVQGHCQAGMVGVINPPSSGDTLDLFKAAAAKAKDSTVPANVFGGVVGTASSENTSSTATGTATATSTGSASKTSASTSTTTNAANTMRTAGDVGALALLGLFSWLMM</sequence>
<evidence type="ECO:0000313" key="4">
    <source>
        <dbReference type="Proteomes" id="UP001147782"/>
    </source>
</evidence>
<feature type="signal peptide" evidence="2">
    <location>
        <begin position="1"/>
        <end position="18"/>
    </location>
</feature>
<protein>
    <recommendedName>
        <fullName evidence="5">Phytocyanin domain-containing protein</fullName>
    </recommendedName>
</protein>
<gene>
    <name evidence="3" type="ORF">N7496_008628</name>
</gene>
<dbReference type="Gene3D" id="2.60.40.420">
    <property type="entry name" value="Cupredoxins - blue copper proteins"/>
    <property type="match status" value="1"/>
</dbReference>
<proteinExistence type="predicted"/>
<dbReference type="OrthoDB" id="2331100at2759"/>
<evidence type="ECO:0000256" key="2">
    <source>
        <dbReference type="SAM" id="SignalP"/>
    </source>
</evidence>
<dbReference type="InterPro" id="IPR008972">
    <property type="entry name" value="Cupredoxin"/>
</dbReference>
<dbReference type="RefSeq" id="XP_056553610.1">
    <property type="nucleotide sequence ID" value="XM_056701547.1"/>
</dbReference>
<dbReference type="CDD" id="cd00920">
    <property type="entry name" value="Cupredoxin"/>
    <property type="match status" value="1"/>
</dbReference>
<dbReference type="AlphaFoldDB" id="A0A9W9RYS3"/>
<keyword evidence="4" id="KW-1185">Reference proteome</keyword>
<evidence type="ECO:0000256" key="1">
    <source>
        <dbReference type="SAM" id="MobiDB-lite"/>
    </source>
</evidence>
<dbReference type="SUPFAM" id="SSF49503">
    <property type="entry name" value="Cupredoxins"/>
    <property type="match status" value="1"/>
</dbReference>
<dbReference type="PANTHER" id="PTHR34883">
    <property type="entry name" value="SERINE-RICH PROTEIN, PUTATIVE-RELATED-RELATED"/>
    <property type="match status" value="1"/>
</dbReference>
<comment type="caution">
    <text evidence="3">The sequence shown here is derived from an EMBL/GenBank/DDBJ whole genome shotgun (WGS) entry which is preliminary data.</text>
</comment>
<dbReference type="InterPro" id="IPR052953">
    <property type="entry name" value="Ser-rich/MCO-related"/>
</dbReference>
<evidence type="ECO:0008006" key="5">
    <source>
        <dbReference type="Google" id="ProtNLM"/>
    </source>
</evidence>
<dbReference type="Proteomes" id="UP001147782">
    <property type="component" value="Unassembled WGS sequence"/>
</dbReference>
<reference evidence="3" key="1">
    <citation type="submission" date="2022-11" db="EMBL/GenBank/DDBJ databases">
        <authorList>
            <person name="Petersen C."/>
        </authorList>
    </citation>
    <scope>NUCLEOTIDE SEQUENCE</scope>
    <source>
        <strain evidence="3">IBT 29864</strain>
    </source>
</reference>
<organism evidence="3 4">
    <name type="scientific">Penicillium cataractarum</name>
    <dbReference type="NCBI Taxonomy" id="2100454"/>
    <lineage>
        <taxon>Eukaryota</taxon>
        <taxon>Fungi</taxon>
        <taxon>Dikarya</taxon>
        <taxon>Ascomycota</taxon>
        <taxon>Pezizomycotina</taxon>
        <taxon>Eurotiomycetes</taxon>
        <taxon>Eurotiomycetidae</taxon>
        <taxon>Eurotiales</taxon>
        <taxon>Aspergillaceae</taxon>
        <taxon>Penicillium</taxon>
    </lineage>
</organism>
<feature type="region of interest" description="Disordered" evidence="1">
    <location>
        <begin position="178"/>
        <end position="210"/>
    </location>
</feature>
<name>A0A9W9RYS3_9EURO</name>
<reference evidence="3" key="2">
    <citation type="journal article" date="2023" name="IMA Fungus">
        <title>Comparative genomic study of the Penicillium genus elucidates a diverse pangenome and 15 lateral gene transfer events.</title>
        <authorList>
            <person name="Petersen C."/>
            <person name="Sorensen T."/>
            <person name="Nielsen M.R."/>
            <person name="Sondergaard T.E."/>
            <person name="Sorensen J.L."/>
            <person name="Fitzpatrick D.A."/>
            <person name="Frisvad J.C."/>
            <person name="Nielsen K.L."/>
        </authorList>
    </citation>
    <scope>NUCLEOTIDE SEQUENCE</scope>
    <source>
        <strain evidence="3">IBT 29864</strain>
    </source>
</reference>
<feature type="chain" id="PRO_5040842257" description="Phytocyanin domain-containing protein" evidence="2">
    <location>
        <begin position="19"/>
        <end position="235"/>
    </location>
</feature>
<dbReference type="EMBL" id="JAPZBS010000007">
    <property type="protein sequence ID" value="KAJ5368868.1"/>
    <property type="molecule type" value="Genomic_DNA"/>
</dbReference>
<keyword evidence="2" id="KW-0732">Signal</keyword>
<evidence type="ECO:0000313" key="3">
    <source>
        <dbReference type="EMBL" id="KAJ5368868.1"/>
    </source>
</evidence>